<keyword evidence="3" id="KW-0472">Membrane</keyword>
<evidence type="ECO:0000313" key="6">
    <source>
        <dbReference type="EMBL" id="TCN90598.1"/>
    </source>
</evidence>
<dbReference type="Gene3D" id="2.40.30.170">
    <property type="match status" value="1"/>
</dbReference>
<dbReference type="EMBL" id="SLWF01000001">
    <property type="protein sequence ID" value="TCN90598.1"/>
    <property type="molecule type" value="Genomic_DNA"/>
</dbReference>
<dbReference type="OrthoDB" id="9811754at2"/>
<keyword evidence="7" id="KW-1185">Reference proteome</keyword>
<comment type="caution">
    <text evidence="6">The sequence shown here is derived from an EMBL/GenBank/DDBJ whole genome shotgun (WGS) entry which is preliminary data.</text>
</comment>
<evidence type="ECO:0000256" key="3">
    <source>
        <dbReference type="SAM" id="Phobius"/>
    </source>
</evidence>
<comment type="similarity">
    <text evidence="2">Belongs to the membrane fusion protein (MFP) (TC 8.A.1) family.</text>
</comment>
<gene>
    <name evidence="6" type="ORF">EDC91_10168</name>
</gene>
<dbReference type="InterPro" id="IPR058625">
    <property type="entry name" value="MdtA-like_BSH"/>
</dbReference>
<accession>A0A4R2FLQ9</accession>
<dbReference type="Proteomes" id="UP000294832">
    <property type="component" value="Unassembled WGS sequence"/>
</dbReference>
<dbReference type="InterPro" id="IPR058634">
    <property type="entry name" value="AaeA-lik-b-barrel"/>
</dbReference>
<protein>
    <submittedName>
        <fullName evidence="6">Membrane fusion protein (Multidrug efflux system)</fullName>
    </submittedName>
</protein>
<feature type="domain" description="p-hydroxybenzoic acid efflux pump subunit AaeA-like beta-barrel" evidence="5">
    <location>
        <begin position="254"/>
        <end position="344"/>
    </location>
</feature>
<keyword evidence="3" id="KW-1133">Transmembrane helix</keyword>
<evidence type="ECO:0000259" key="5">
    <source>
        <dbReference type="Pfam" id="PF25963"/>
    </source>
</evidence>
<dbReference type="RefSeq" id="WP_133037342.1">
    <property type="nucleotide sequence ID" value="NZ_SLWF01000001.1"/>
</dbReference>
<dbReference type="GO" id="GO:0030313">
    <property type="term" value="C:cell envelope"/>
    <property type="evidence" value="ECO:0007669"/>
    <property type="project" value="UniProtKB-SubCell"/>
</dbReference>
<keyword evidence="3" id="KW-0812">Transmembrane</keyword>
<comment type="subcellular location">
    <subcellularLocation>
        <location evidence="1">Cell envelope</location>
    </subcellularLocation>
</comment>
<dbReference type="Gene3D" id="2.40.50.100">
    <property type="match status" value="1"/>
</dbReference>
<organism evidence="6 7">
    <name type="scientific">Shewanella fodinae</name>
    <dbReference type="NCBI Taxonomy" id="552357"/>
    <lineage>
        <taxon>Bacteria</taxon>
        <taxon>Pseudomonadati</taxon>
        <taxon>Pseudomonadota</taxon>
        <taxon>Gammaproteobacteria</taxon>
        <taxon>Alteromonadales</taxon>
        <taxon>Shewanellaceae</taxon>
        <taxon>Shewanella</taxon>
    </lineage>
</organism>
<dbReference type="AlphaFoldDB" id="A0A4R2FLQ9"/>
<dbReference type="PANTHER" id="PTHR30386">
    <property type="entry name" value="MEMBRANE FUSION SUBUNIT OF EMRAB-TOLC MULTIDRUG EFFLUX PUMP"/>
    <property type="match status" value="1"/>
</dbReference>
<dbReference type="GO" id="GO:0055085">
    <property type="term" value="P:transmembrane transport"/>
    <property type="evidence" value="ECO:0007669"/>
    <property type="project" value="InterPro"/>
</dbReference>
<evidence type="ECO:0000256" key="2">
    <source>
        <dbReference type="ARBA" id="ARBA00009477"/>
    </source>
</evidence>
<dbReference type="InterPro" id="IPR050739">
    <property type="entry name" value="MFP"/>
</dbReference>
<evidence type="ECO:0000259" key="4">
    <source>
        <dbReference type="Pfam" id="PF25917"/>
    </source>
</evidence>
<name>A0A4R2FLQ9_9GAMM</name>
<feature type="transmembrane region" description="Helical" evidence="3">
    <location>
        <begin position="24"/>
        <end position="43"/>
    </location>
</feature>
<proteinExistence type="inferred from homology"/>
<dbReference type="PANTHER" id="PTHR30386:SF19">
    <property type="entry name" value="MULTIDRUG EXPORT PROTEIN EMRA-RELATED"/>
    <property type="match status" value="1"/>
</dbReference>
<evidence type="ECO:0000256" key="1">
    <source>
        <dbReference type="ARBA" id="ARBA00004196"/>
    </source>
</evidence>
<reference evidence="6 7" key="1">
    <citation type="submission" date="2019-03" db="EMBL/GenBank/DDBJ databases">
        <title>Freshwater and sediment microbial communities from various areas in North America, analyzing microbe dynamics in response to fracking.</title>
        <authorList>
            <person name="Lamendella R."/>
        </authorList>
    </citation>
    <scope>NUCLEOTIDE SEQUENCE [LARGE SCALE GENOMIC DNA]</scope>
    <source>
        <strain evidence="6 7">74A</strain>
    </source>
</reference>
<evidence type="ECO:0000313" key="7">
    <source>
        <dbReference type="Proteomes" id="UP000294832"/>
    </source>
</evidence>
<dbReference type="Pfam" id="PF25963">
    <property type="entry name" value="Beta-barrel_AAEA"/>
    <property type="match status" value="1"/>
</dbReference>
<dbReference type="SUPFAM" id="SSF111369">
    <property type="entry name" value="HlyD-like secretion proteins"/>
    <property type="match status" value="1"/>
</dbReference>
<sequence length="354" mass="39297">MSAADTHLQENSHVHRAGRQRKRIVMLFVVPVLLVGAALAMYLHGGRYVETDNAYVKADKTLISSEISGKVINVLVRDNQQVKTGQLLFQLDPKPYQIALAEAEANLSDTVNLLKVLKANVQTKLASIAAAKNQYQYLLREQQRKQNLLKQRYISDSDYDAARQDTEQQQLQIESLYTELKLAAEGLGGDVNAPIVQNAKYKKAQASLEKARNDLQHVDIYAPSSGIVTNVLEKGEYVNPGSSAMMLVADDNLWVEANYTEKDLTYVRVGQDVEINVDYQPDYTWHGTVSSLSPATGSEFSVIPAQNATGNWVKISQRLPIRIHIDPLPGAPKLRAGLSAVVTIDTHHQRHLAF</sequence>
<feature type="domain" description="Multidrug resistance protein MdtA-like barrel-sandwich hybrid" evidence="4">
    <location>
        <begin position="63"/>
        <end position="248"/>
    </location>
</feature>
<dbReference type="Pfam" id="PF25917">
    <property type="entry name" value="BSH_RND"/>
    <property type="match status" value="1"/>
</dbReference>